<organism evidence="2 3">
    <name type="scientific">Croceicoccus esteveae</name>
    <dbReference type="NCBI Taxonomy" id="3075597"/>
    <lineage>
        <taxon>Bacteria</taxon>
        <taxon>Pseudomonadati</taxon>
        <taxon>Pseudomonadota</taxon>
        <taxon>Alphaproteobacteria</taxon>
        <taxon>Sphingomonadales</taxon>
        <taxon>Erythrobacteraceae</taxon>
        <taxon>Croceicoccus</taxon>
    </lineage>
</organism>
<accession>A0ABU2ZIV5</accession>
<gene>
    <name evidence="2" type="ORF">RM533_10080</name>
</gene>
<proteinExistence type="predicted"/>
<evidence type="ECO:0000313" key="3">
    <source>
        <dbReference type="Proteomes" id="UP001259803"/>
    </source>
</evidence>
<protein>
    <submittedName>
        <fullName evidence="2">DUF2163 domain-containing protein</fullName>
    </submittedName>
</protein>
<dbReference type="Pfam" id="PF09356">
    <property type="entry name" value="Phage_BR0599"/>
    <property type="match status" value="1"/>
</dbReference>
<dbReference type="NCBIfam" id="TIGR02218">
    <property type="entry name" value="phg_TIGR02218"/>
    <property type="match status" value="1"/>
</dbReference>
<keyword evidence="3" id="KW-1185">Reference proteome</keyword>
<dbReference type="EMBL" id="JAVRHS010000008">
    <property type="protein sequence ID" value="MDT0576535.1"/>
    <property type="molecule type" value="Genomic_DNA"/>
</dbReference>
<dbReference type="InterPro" id="IPR018964">
    <property type="entry name" value="Phage_phiJL001_Gp84_C"/>
</dbReference>
<name>A0ABU2ZIV5_9SPHN</name>
<dbReference type="InterPro" id="IPR011928">
    <property type="entry name" value="Phage_phiJL001_Gp84"/>
</dbReference>
<evidence type="ECO:0000259" key="1">
    <source>
        <dbReference type="Pfam" id="PF09356"/>
    </source>
</evidence>
<sequence length="274" mass="30046">MNRHWFAGELETVASFWRLYRRDGITFGFTSHDRDLVFDDIRHRASPGLVHSAVRLTSGLEPDSAEAHGAFTHEAITSDDIAQGCYDSATVEMGLVDWRNMEHKTLFGGSIGAVNHDEFEFTAELESAKSVLRKEPVPRTSPSCRALFCGPGCNLPAPRFTHEVFIGAVDPQTQEISLSGDALDPMLLLEGTLRWIDGPAAGSSHRIVAINDGKLVLDPVLRTRPNAGTRAIAREGCDHRVQTCADRFGNVANFRGEPFLPGNDSISRYPVSEA</sequence>
<dbReference type="RefSeq" id="WP_311341111.1">
    <property type="nucleotide sequence ID" value="NZ_JAVRHS010000008.1"/>
</dbReference>
<comment type="caution">
    <text evidence="2">The sequence shown here is derived from an EMBL/GenBank/DDBJ whole genome shotgun (WGS) entry which is preliminary data.</text>
</comment>
<dbReference type="Proteomes" id="UP001259803">
    <property type="component" value="Unassembled WGS sequence"/>
</dbReference>
<feature type="domain" description="Bacteriophage phiJL001 Gp84 C-terminal" evidence="1">
    <location>
        <begin position="190"/>
        <end position="264"/>
    </location>
</feature>
<evidence type="ECO:0000313" key="2">
    <source>
        <dbReference type="EMBL" id="MDT0576535.1"/>
    </source>
</evidence>
<reference evidence="2 3" key="1">
    <citation type="submission" date="2023-09" db="EMBL/GenBank/DDBJ databases">
        <authorList>
            <person name="Rey-Velasco X."/>
        </authorList>
    </citation>
    <scope>NUCLEOTIDE SEQUENCE [LARGE SCALE GENOMIC DNA]</scope>
    <source>
        <strain evidence="2 3">F390</strain>
    </source>
</reference>
<dbReference type="Pfam" id="PF09931">
    <property type="entry name" value="Phage_phiJL001_Gp84_N"/>
    <property type="match status" value="1"/>
</dbReference>